<dbReference type="EMBL" id="BSBO01000057">
    <property type="protein sequence ID" value="GLG06247.1"/>
    <property type="molecule type" value="Genomic_DNA"/>
</dbReference>
<protein>
    <recommendedName>
        <fullName evidence="2">ATPase AAA-type core domain-containing protein</fullName>
    </recommendedName>
</protein>
<dbReference type="GO" id="GO:0051603">
    <property type="term" value="P:proteolysis involved in protein catabolic process"/>
    <property type="evidence" value="ECO:0007669"/>
    <property type="project" value="TreeGrafter"/>
</dbReference>
<comment type="caution">
    <text evidence="3">The sequence shown here is derived from an EMBL/GenBank/DDBJ whole genome shotgun (WGS) entry which is preliminary data.</text>
</comment>
<name>A0A9W6FDQ5_9FIRM</name>
<keyword evidence="4" id="KW-1185">Reference proteome</keyword>
<dbReference type="Pfam" id="PF00004">
    <property type="entry name" value="AAA"/>
    <property type="match status" value="1"/>
</dbReference>
<dbReference type="InterPro" id="IPR000629">
    <property type="entry name" value="RNA-helicase_DEAD-box_CS"/>
</dbReference>
<dbReference type="SUPFAM" id="SSF52540">
    <property type="entry name" value="P-loop containing nucleoside triphosphate hydrolases"/>
    <property type="match status" value="1"/>
</dbReference>
<sequence length="449" mass="50642">MTYKDAQSFWENYLTLIRGSGHRGKIHNPLKNIPTEENNPNHLSAEQLFQKERAALEFSSFWEDKPTETAGNILINALSMTNLSDTDRKTLSKILADASVHTDYSQYNNTATKNTGGWKNAAGISDNPFEPIFDNIGNMVWTPRQIYDYLDASVYGQEEAKRAASMLVYHHYHKHRRNLIMSGPSGCGKTEIWRTLAKKFHYIKIVNGPQIACDGWKGSYHIKDIFMEESHGRASHLIIVIDEADKLFEPAISSNGIDFARKIQNELLKIMDGDTLTFTDDDGKKPSCTVSCQNVSVVFCGSFEHMNNRQSEASRHIGFLSGDVTSPTISHSEEDFMEYGNIRQEIMGRINQIVTLQPLTAADFLSIMNSPASPIEKIGIAHNVVLQVDEATRQHLAEEAARSGLGCRYIRSRLQAMLDEQMFQEPDRTGYTLSLSQEERTEEHAGLRD</sequence>
<feature type="compositionally biased region" description="Basic and acidic residues" evidence="1">
    <location>
        <begin position="437"/>
        <end position="449"/>
    </location>
</feature>
<accession>A0A9W6FDQ5</accession>
<feature type="domain" description="ATPase AAA-type core" evidence="2">
    <location>
        <begin position="180"/>
        <end position="277"/>
    </location>
</feature>
<evidence type="ECO:0000256" key="1">
    <source>
        <dbReference type="SAM" id="MobiDB-lite"/>
    </source>
</evidence>
<proteinExistence type="predicted"/>
<feature type="region of interest" description="Disordered" evidence="1">
    <location>
        <begin position="429"/>
        <end position="449"/>
    </location>
</feature>
<gene>
    <name evidence="3" type="ORF">Selli1_34210</name>
</gene>
<dbReference type="InterPro" id="IPR050052">
    <property type="entry name" value="ATP-dep_Clp_protease_ClpX"/>
</dbReference>
<evidence type="ECO:0000313" key="4">
    <source>
        <dbReference type="Proteomes" id="UP001145145"/>
    </source>
</evidence>
<dbReference type="PROSITE" id="PS00039">
    <property type="entry name" value="DEAD_ATP_HELICASE"/>
    <property type="match status" value="1"/>
</dbReference>
<organism evidence="3 4">
    <name type="scientific">Sellimonas catena</name>
    <dbReference type="NCBI Taxonomy" id="2994035"/>
    <lineage>
        <taxon>Bacteria</taxon>
        <taxon>Bacillati</taxon>
        <taxon>Bacillota</taxon>
        <taxon>Clostridia</taxon>
        <taxon>Lachnospirales</taxon>
        <taxon>Lachnospiraceae</taxon>
        <taxon>Sellimonas</taxon>
    </lineage>
</organism>
<dbReference type="InterPro" id="IPR027417">
    <property type="entry name" value="P-loop_NTPase"/>
</dbReference>
<dbReference type="PANTHER" id="PTHR48102:SF7">
    <property type="entry name" value="ATP-DEPENDENT CLP PROTEASE ATP-BINDING SUBUNIT CLPX-LIKE, MITOCHONDRIAL"/>
    <property type="match status" value="1"/>
</dbReference>
<evidence type="ECO:0000259" key="2">
    <source>
        <dbReference type="Pfam" id="PF00004"/>
    </source>
</evidence>
<evidence type="ECO:0000313" key="3">
    <source>
        <dbReference type="EMBL" id="GLG06247.1"/>
    </source>
</evidence>
<dbReference type="GO" id="GO:0016887">
    <property type="term" value="F:ATP hydrolysis activity"/>
    <property type="evidence" value="ECO:0007669"/>
    <property type="project" value="InterPro"/>
</dbReference>
<dbReference type="RefSeq" id="WP_281874295.1">
    <property type="nucleotide sequence ID" value="NZ_BSBO01000057.1"/>
</dbReference>
<dbReference type="GO" id="GO:0005524">
    <property type="term" value="F:ATP binding"/>
    <property type="evidence" value="ECO:0007669"/>
    <property type="project" value="InterPro"/>
</dbReference>
<dbReference type="Proteomes" id="UP001145145">
    <property type="component" value="Unassembled WGS sequence"/>
</dbReference>
<dbReference type="AlphaFoldDB" id="A0A9W6FDQ5"/>
<dbReference type="PANTHER" id="PTHR48102">
    <property type="entry name" value="ATP-DEPENDENT CLP PROTEASE ATP-BINDING SUBUNIT CLPX-LIKE, MITOCHONDRIAL-RELATED"/>
    <property type="match status" value="1"/>
</dbReference>
<reference evidence="3 4" key="1">
    <citation type="journal article" date="2023" name="Int. J. Syst. Evol. Microbiol.">
        <title>Sellimonas catena sp. nov., isolated from human faeces.</title>
        <authorList>
            <person name="Hisatomi A."/>
            <person name="Ohkuma M."/>
            <person name="Sakamoto M."/>
        </authorList>
    </citation>
    <scope>NUCLEOTIDE SEQUENCE [LARGE SCALE GENOMIC DNA]</scope>
    <source>
        <strain evidence="3 4">12EGH17</strain>
    </source>
</reference>
<dbReference type="Gene3D" id="3.40.50.300">
    <property type="entry name" value="P-loop containing nucleotide triphosphate hydrolases"/>
    <property type="match status" value="1"/>
</dbReference>
<dbReference type="InterPro" id="IPR003959">
    <property type="entry name" value="ATPase_AAA_core"/>
</dbReference>